<dbReference type="PANTHER" id="PTHR42681">
    <property type="entry name" value="MALONYL-COA-ACYL CARRIER PROTEIN TRANSACYLASE, MITOCHONDRIAL"/>
    <property type="match status" value="1"/>
</dbReference>
<keyword evidence="7" id="KW-1185">Reference proteome</keyword>
<dbReference type="AlphaFoldDB" id="A0A7D9CWX5"/>
<dbReference type="Pfam" id="PF00698">
    <property type="entry name" value="Acyl_transf_1"/>
    <property type="match status" value="1"/>
</dbReference>
<dbReference type="GO" id="GO:0004314">
    <property type="term" value="F:[acyl-carrier-protein] S-malonyltransferase activity"/>
    <property type="evidence" value="ECO:0007669"/>
    <property type="project" value="UniProtKB-EC"/>
</dbReference>
<dbReference type="InterPro" id="IPR001227">
    <property type="entry name" value="Ac_transferase_dom_sf"/>
</dbReference>
<feature type="domain" description="Malonyl-CoA:ACP transacylase (MAT)" evidence="5">
    <location>
        <begin position="12"/>
        <end position="321"/>
    </location>
</feature>
<dbReference type="InterPro" id="IPR050858">
    <property type="entry name" value="Mal-CoA-ACP_Trans/PKS_FabD"/>
</dbReference>
<dbReference type="SUPFAM" id="SSF52151">
    <property type="entry name" value="FabD/lysophospholipase-like"/>
    <property type="match status" value="1"/>
</dbReference>
<evidence type="ECO:0000256" key="1">
    <source>
        <dbReference type="ARBA" id="ARBA00013258"/>
    </source>
</evidence>
<evidence type="ECO:0000256" key="3">
    <source>
        <dbReference type="ARBA" id="ARBA00023315"/>
    </source>
</evidence>
<proteinExistence type="predicted"/>
<gene>
    <name evidence="6" type="ORF">DEBR0S1_19636G</name>
</gene>
<dbReference type="Proteomes" id="UP000478008">
    <property type="component" value="Unassembled WGS sequence"/>
</dbReference>
<protein>
    <recommendedName>
        <fullName evidence="1">[acyl-carrier-protein] S-malonyltransferase</fullName>
        <ecNumber evidence="1">2.3.1.39</ecNumber>
    </recommendedName>
</protein>
<name>A0A7D9CWX5_DEKBR</name>
<dbReference type="SMART" id="SM00827">
    <property type="entry name" value="PKS_AT"/>
    <property type="match status" value="1"/>
</dbReference>
<dbReference type="GO" id="GO:0006633">
    <property type="term" value="P:fatty acid biosynthetic process"/>
    <property type="evidence" value="ECO:0007669"/>
    <property type="project" value="TreeGrafter"/>
</dbReference>
<dbReference type="Gene3D" id="3.40.366.10">
    <property type="entry name" value="Malonyl-Coenzyme A Acyl Carrier Protein, domain 2"/>
    <property type="match status" value="1"/>
</dbReference>
<evidence type="ECO:0000313" key="6">
    <source>
        <dbReference type="EMBL" id="VUG16550.1"/>
    </source>
</evidence>
<sequence length="348" mass="38924">MLKSSVRKTVLLCPGQGCFDTKSLQTLSRFKNFDSVNKILRTANDALPSLELSKYIRHPELVENDNKVQQMLQRTIVQQPLLILTSVVSNEIAKLVGKVNYVQKADLMVGHSLGEISGLVLQNAIPLNEGLVLGYKRGKLMEDIARGSNCKNGLQGYGMYALVFQPKQYGEVVNCLKSNSANIANYNTYSQVVISGKKVDLKEQIKQVKVEVGRIRAIDLNVSIPFHHPMLGQIEKALRNAFGKAKVRPGELEIPMISDLDAKLATTSEEQVDKVIKVTSRPVKFSKCLETFCHKSDKEKPDVSYDFVSYGTPTHGLVKRFFKDLEKRGRKSEIPEYTNIMISDSFGK</sequence>
<reference evidence="6 7" key="1">
    <citation type="submission" date="2019-07" db="EMBL/GenBank/DDBJ databases">
        <authorList>
            <person name="Friedrich A."/>
            <person name="Schacherer J."/>
        </authorList>
    </citation>
    <scope>NUCLEOTIDE SEQUENCE [LARGE SCALE GENOMIC DNA]</scope>
</reference>
<accession>A0A7D9CWX5</accession>
<dbReference type="InterPro" id="IPR016036">
    <property type="entry name" value="Malonyl_transacylase_ACP-bd"/>
</dbReference>
<dbReference type="InterPro" id="IPR014043">
    <property type="entry name" value="Acyl_transferase_dom"/>
</dbReference>
<comment type="catalytic activity">
    <reaction evidence="4">
        <text>holo-[ACP] + malonyl-CoA = malonyl-[ACP] + CoA</text>
        <dbReference type="Rhea" id="RHEA:41792"/>
        <dbReference type="Rhea" id="RHEA-COMP:9623"/>
        <dbReference type="Rhea" id="RHEA-COMP:9685"/>
        <dbReference type="ChEBI" id="CHEBI:57287"/>
        <dbReference type="ChEBI" id="CHEBI:57384"/>
        <dbReference type="ChEBI" id="CHEBI:64479"/>
        <dbReference type="ChEBI" id="CHEBI:78449"/>
        <dbReference type="EC" id="2.3.1.39"/>
    </reaction>
</comment>
<dbReference type="SUPFAM" id="SSF55048">
    <property type="entry name" value="Probable ACP-binding domain of malonyl-CoA ACP transacylase"/>
    <property type="match status" value="1"/>
</dbReference>
<evidence type="ECO:0000259" key="5">
    <source>
        <dbReference type="SMART" id="SM00827"/>
    </source>
</evidence>
<dbReference type="Gene3D" id="3.30.70.250">
    <property type="entry name" value="Malonyl-CoA ACP transacylase, ACP-binding"/>
    <property type="match status" value="1"/>
</dbReference>
<dbReference type="InterPro" id="IPR016035">
    <property type="entry name" value="Acyl_Trfase/lysoPLipase"/>
</dbReference>
<dbReference type="PANTHER" id="PTHR42681:SF1">
    <property type="entry name" value="MALONYL-COA-ACYL CARRIER PROTEIN TRANSACYLASE, MITOCHONDRIAL"/>
    <property type="match status" value="1"/>
</dbReference>
<dbReference type="EC" id="2.3.1.39" evidence="1"/>
<dbReference type="GO" id="GO:0005739">
    <property type="term" value="C:mitochondrion"/>
    <property type="evidence" value="ECO:0007669"/>
    <property type="project" value="TreeGrafter"/>
</dbReference>
<organism evidence="6 7">
    <name type="scientific">Dekkera bruxellensis</name>
    <name type="common">Brettanomyces custersii</name>
    <dbReference type="NCBI Taxonomy" id="5007"/>
    <lineage>
        <taxon>Eukaryota</taxon>
        <taxon>Fungi</taxon>
        <taxon>Dikarya</taxon>
        <taxon>Ascomycota</taxon>
        <taxon>Saccharomycotina</taxon>
        <taxon>Pichiomycetes</taxon>
        <taxon>Pichiales</taxon>
        <taxon>Pichiaceae</taxon>
        <taxon>Brettanomyces</taxon>
    </lineage>
</organism>
<keyword evidence="3" id="KW-0012">Acyltransferase</keyword>
<keyword evidence="2" id="KW-0808">Transferase</keyword>
<evidence type="ECO:0000313" key="7">
    <source>
        <dbReference type="Proteomes" id="UP000478008"/>
    </source>
</evidence>
<evidence type="ECO:0000256" key="2">
    <source>
        <dbReference type="ARBA" id="ARBA00022679"/>
    </source>
</evidence>
<dbReference type="EMBL" id="CABFWN010000001">
    <property type="protein sequence ID" value="VUG16550.1"/>
    <property type="molecule type" value="Genomic_DNA"/>
</dbReference>
<evidence type="ECO:0000256" key="4">
    <source>
        <dbReference type="ARBA" id="ARBA00048462"/>
    </source>
</evidence>